<dbReference type="GO" id="GO:0016491">
    <property type="term" value="F:oxidoreductase activity"/>
    <property type="evidence" value="ECO:0007669"/>
    <property type="project" value="UniProtKB-KW"/>
</dbReference>
<evidence type="ECO:0000256" key="2">
    <source>
        <dbReference type="ARBA" id="ARBA00023002"/>
    </source>
</evidence>
<gene>
    <name evidence="4" type="ORF">EV192_107330</name>
</gene>
<organism evidence="4 5">
    <name type="scientific">Actinocrispum wychmicini</name>
    <dbReference type="NCBI Taxonomy" id="1213861"/>
    <lineage>
        <taxon>Bacteria</taxon>
        <taxon>Bacillati</taxon>
        <taxon>Actinomycetota</taxon>
        <taxon>Actinomycetes</taxon>
        <taxon>Pseudonocardiales</taxon>
        <taxon>Pseudonocardiaceae</taxon>
        <taxon>Actinocrispum</taxon>
    </lineage>
</organism>
<dbReference type="InterPro" id="IPR002347">
    <property type="entry name" value="SDR_fam"/>
</dbReference>
<dbReference type="Pfam" id="PF00106">
    <property type="entry name" value="adh_short"/>
    <property type="match status" value="1"/>
</dbReference>
<dbReference type="GO" id="GO:0016020">
    <property type="term" value="C:membrane"/>
    <property type="evidence" value="ECO:0007669"/>
    <property type="project" value="TreeGrafter"/>
</dbReference>
<keyword evidence="2" id="KW-0560">Oxidoreductase</keyword>
<dbReference type="OrthoDB" id="9810734at2"/>
<dbReference type="AlphaFoldDB" id="A0A4R2JBX9"/>
<evidence type="ECO:0000313" key="4">
    <source>
        <dbReference type="EMBL" id="TCO55907.1"/>
    </source>
</evidence>
<dbReference type="PRINTS" id="PR00081">
    <property type="entry name" value="GDHRDH"/>
</dbReference>
<dbReference type="InterPro" id="IPR036291">
    <property type="entry name" value="NAD(P)-bd_dom_sf"/>
</dbReference>
<reference evidence="4 5" key="1">
    <citation type="submission" date="2019-03" db="EMBL/GenBank/DDBJ databases">
        <title>Genomic Encyclopedia of Type Strains, Phase IV (KMG-IV): sequencing the most valuable type-strain genomes for metagenomic binning, comparative biology and taxonomic classification.</title>
        <authorList>
            <person name="Goeker M."/>
        </authorList>
    </citation>
    <scope>NUCLEOTIDE SEQUENCE [LARGE SCALE GENOMIC DNA]</scope>
    <source>
        <strain evidence="4 5">DSM 45934</strain>
    </source>
</reference>
<evidence type="ECO:0000256" key="3">
    <source>
        <dbReference type="RuleBase" id="RU000363"/>
    </source>
</evidence>
<keyword evidence="5" id="KW-1185">Reference proteome</keyword>
<evidence type="ECO:0000313" key="5">
    <source>
        <dbReference type="Proteomes" id="UP000295680"/>
    </source>
</evidence>
<dbReference type="Proteomes" id="UP000295680">
    <property type="component" value="Unassembled WGS sequence"/>
</dbReference>
<dbReference type="EMBL" id="SLWS01000007">
    <property type="protein sequence ID" value="TCO55907.1"/>
    <property type="molecule type" value="Genomic_DNA"/>
</dbReference>
<dbReference type="Gene3D" id="3.40.50.720">
    <property type="entry name" value="NAD(P)-binding Rossmann-like Domain"/>
    <property type="match status" value="1"/>
</dbReference>
<dbReference type="PRINTS" id="PR00080">
    <property type="entry name" value="SDRFAMILY"/>
</dbReference>
<proteinExistence type="inferred from homology"/>
<dbReference type="PANTHER" id="PTHR44196:SF1">
    <property type="entry name" value="DEHYDROGENASE_REDUCTASE SDR FAMILY MEMBER 7B"/>
    <property type="match status" value="1"/>
</dbReference>
<name>A0A4R2JBX9_9PSEU</name>
<dbReference type="PANTHER" id="PTHR44196">
    <property type="entry name" value="DEHYDROGENASE/REDUCTASE SDR FAMILY MEMBER 7B"/>
    <property type="match status" value="1"/>
</dbReference>
<comment type="similarity">
    <text evidence="1 3">Belongs to the short-chain dehydrogenases/reductases (SDR) family.</text>
</comment>
<evidence type="ECO:0000256" key="1">
    <source>
        <dbReference type="ARBA" id="ARBA00006484"/>
    </source>
</evidence>
<protein>
    <submittedName>
        <fullName evidence="4">Short-subunit dehydrogenase</fullName>
    </submittedName>
</protein>
<sequence>MRSGMTLAGARVLVTGASSGLGRALSIALAERGARLTVVARREPELSALADQIATAGHPSPHVVVADLTSGDSPRQVAAKALAEMGGVDVLINNAGSHMVDSLINIGDADVARAVFEIHLWAPLALTAALLPTMRGNGAIVNVTATMEGLPAPFGGYYAASKSAFSQATRSLRHELRHTPVRVLEVSPGPNDTPARHLGFGAVPWRTSPPSLPSAAPADTARIVVRALQSGRDRVTHPGFARAPSELPVLGRLITAFVTRRIDTSRPVKEPTP</sequence>
<comment type="caution">
    <text evidence="4">The sequence shown here is derived from an EMBL/GenBank/DDBJ whole genome shotgun (WGS) entry which is preliminary data.</text>
</comment>
<dbReference type="RefSeq" id="WP_132122079.1">
    <property type="nucleotide sequence ID" value="NZ_SLWS01000007.1"/>
</dbReference>
<accession>A0A4R2JBX9</accession>
<dbReference type="SUPFAM" id="SSF51735">
    <property type="entry name" value="NAD(P)-binding Rossmann-fold domains"/>
    <property type="match status" value="1"/>
</dbReference>